<evidence type="ECO:0000256" key="8">
    <source>
        <dbReference type="SAM" id="MobiDB-lite"/>
    </source>
</evidence>
<name>A0ABV8TJ73_9ACTN</name>
<reference evidence="11" key="1">
    <citation type="journal article" date="2019" name="Int. J. Syst. Evol. Microbiol.">
        <title>The Global Catalogue of Microorganisms (GCM) 10K type strain sequencing project: providing services to taxonomists for standard genome sequencing and annotation.</title>
        <authorList>
            <consortium name="The Broad Institute Genomics Platform"/>
            <consortium name="The Broad Institute Genome Sequencing Center for Infectious Disease"/>
            <person name="Wu L."/>
            <person name="Ma J."/>
        </authorList>
    </citation>
    <scope>NUCLEOTIDE SEQUENCE [LARGE SCALE GENOMIC DNA]</scope>
    <source>
        <strain evidence="11">PCU 347</strain>
    </source>
</reference>
<dbReference type="PROSITE" id="PS00108">
    <property type="entry name" value="PROTEIN_KINASE_ST"/>
    <property type="match status" value="1"/>
</dbReference>
<dbReference type="Proteomes" id="UP001595824">
    <property type="component" value="Unassembled WGS sequence"/>
</dbReference>
<keyword evidence="11" id="KW-1185">Reference proteome</keyword>
<dbReference type="InterPro" id="IPR011009">
    <property type="entry name" value="Kinase-like_dom_sf"/>
</dbReference>
<evidence type="ECO:0000313" key="10">
    <source>
        <dbReference type="EMBL" id="MFC4330749.1"/>
    </source>
</evidence>
<dbReference type="SUPFAM" id="SSF53822">
    <property type="entry name" value="Periplasmic binding protein-like I"/>
    <property type="match status" value="1"/>
</dbReference>
<dbReference type="InterPro" id="IPR008271">
    <property type="entry name" value="Ser/Thr_kinase_AS"/>
</dbReference>
<dbReference type="EMBL" id="JBHSDP010000024">
    <property type="protein sequence ID" value="MFC4330749.1"/>
    <property type="molecule type" value="Genomic_DNA"/>
</dbReference>
<feature type="domain" description="Protein kinase" evidence="9">
    <location>
        <begin position="15"/>
        <end position="269"/>
    </location>
</feature>
<dbReference type="Gene3D" id="1.10.510.10">
    <property type="entry name" value="Transferase(Phosphotransferase) domain 1"/>
    <property type="match status" value="1"/>
</dbReference>
<evidence type="ECO:0000256" key="7">
    <source>
        <dbReference type="PROSITE-ProRule" id="PRU10141"/>
    </source>
</evidence>
<keyword evidence="2" id="KW-0808">Transferase</keyword>
<accession>A0ABV8TJ73</accession>
<dbReference type="Gene3D" id="3.40.50.2300">
    <property type="match status" value="2"/>
</dbReference>
<feature type="binding site" evidence="7">
    <location>
        <position position="43"/>
    </location>
    <ligand>
        <name>ATP</name>
        <dbReference type="ChEBI" id="CHEBI:30616"/>
    </ligand>
</feature>
<keyword evidence="6 7" id="KW-0067">ATP-binding</keyword>
<dbReference type="PANTHER" id="PTHR43289:SF34">
    <property type="entry name" value="SERINE_THREONINE-PROTEIN KINASE YBDM-RELATED"/>
    <property type="match status" value="1"/>
</dbReference>
<organism evidence="10 11">
    <name type="scientific">Streptomyces andamanensis</name>
    <dbReference type="NCBI Taxonomy" id="1565035"/>
    <lineage>
        <taxon>Bacteria</taxon>
        <taxon>Bacillati</taxon>
        <taxon>Actinomycetota</taxon>
        <taxon>Actinomycetes</taxon>
        <taxon>Kitasatosporales</taxon>
        <taxon>Streptomycetaceae</taxon>
        <taxon>Streptomyces</taxon>
    </lineage>
</organism>
<evidence type="ECO:0000259" key="9">
    <source>
        <dbReference type="PROSITE" id="PS50011"/>
    </source>
</evidence>
<dbReference type="CDD" id="cd14014">
    <property type="entry name" value="STKc_PknB_like"/>
    <property type="match status" value="1"/>
</dbReference>
<keyword evidence="4 7" id="KW-0547">Nucleotide-binding</keyword>
<sequence length="735" mass="75470">MEPLLPSDPARLGGHRLLGRLGAGGMGVVYLARADSGELAAVKVIRSEYAGEAEFRARFRREVAAARRVAGPWVARLTGADTGAREPWLATAFVPGPSLAEAVAAAGPLPGAAVRVLGRALARALDAVHGAGLVHRDVKPGNVLLALDGPRLIDFGIARSVSAEATALTSDSVIVGTPGFLSPEQARAGQVSTASDVFSLGCVLAYAATGRPPFGGGAADALLYRTVHDRPDLDGVPDDDGLRALLERCLAKEPGDRPTAAGVAERLTPDGRAPEAAEDPAGAPDGSADWLPEPVVAMIADRSARMLALPAVEPTEAGPGAVRQPDPGPPSAAGPPHASRRRLLALTAVGALVAAGGGTALWAALRGGGHGGAPAARRWVIGVQADLSGPQRTAGRAQEQGVRLAVEQFNSRPDRPFTLTVRTEDDGGLASRARAAGLRLTGDRDVFAVVGPTGFTSTAAALASYENTGTPLLTVSELCLSSVGSALVTDPRAYFRCAPPTMAGAFMTDARLAASGVRRPGLLMDRAGRLTGREAVQMAYGTAARFKLSPYIRIVPAAAPDPSVVLADMLGHGVDALYYSGTAERAASVARALAGRGFGGPRFLDGPAAADGFPAAAGAAADGWQALTSFTSPGIPAVRSFTTAFRARYGGAPGVWAVEAYDAARLLIDRLTALHRAHGGRPSRARLLAAVRAADFKGVAATYAFEKDGTFKGGRLSHLRVTGGRWRYVGPVDLA</sequence>
<keyword evidence="5" id="KW-0418">Kinase</keyword>
<evidence type="ECO:0000256" key="4">
    <source>
        <dbReference type="ARBA" id="ARBA00022741"/>
    </source>
</evidence>
<dbReference type="PANTHER" id="PTHR43289">
    <property type="entry name" value="MITOGEN-ACTIVATED PROTEIN KINASE KINASE KINASE 20-RELATED"/>
    <property type="match status" value="1"/>
</dbReference>
<dbReference type="SUPFAM" id="SSF56112">
    <property type="entry name" value="Protein kinase-like (PK-like)"/>
    <property type="match status" value="1"/>
</dbReference>
<dbReference type="SMART" id="SM00220">
    <property type="entry name" value="S_TKc"/>
    <property type="match status" value="1"/>
</dbReference>
<evidence type="ECO:0000256" key="1">
    <source>
        <dbReference type="ARBA" id="ARBA00010062"/>
    </source>
</evidence>
<dbReference type="RefSeq" id="WP_381742342.1">
    <property type="nucleotide sequence ID" value="NZ_JBHSDP010000024.1"/>
</dbReference>
<feature type="region of interest" description="Disordered" evidence="8">
    <location>
        <begin position="253"/>
        <end position="290"/>
    </location>
</feature>
<comment type="caution">
    <text evidence="10">The sequence shown here is derived from an EMBL/GenBank/DDBJ whole genome shotgun (WGS) entry which is preliminary data.</text>
</comment>
<dbReference type="PROSITE" id="PS50011">
    <property type="entry name" value="PROTEIN_KINASE_DOM"/>
    <property type="match status" value="1"/>
</dbReference>
<keyword evidence="3" id="KW-0732">Signal</keyword>
<evidence type="ECO:0000256" key="5">
    <source>
        <dbReference type="ARBA" id="ARBA00022777"/>
    </source>
</evidence>
<dbReference type="InterPro" id="IPR017441">
    <property type="entry name" value="Protein_kinase_ATP_BS"/>
</dbReference>
<protein>
    <submittedName>
        <fullName evidence="10">ABC transporter substrate-binding protein</fullName>
    </submittedName>
</protein>
<dbReference type="InterPro" id="IPR028082">
    <property type="entry name" value="Peripla_BP_I"/>
</dbReference>
<dbReference type="Pfam" id="PF00069">
    <property type="entry name" value="Pkinase"/>
    <property type="match status" value="1"/>
</dbReference>
<feature type="compositionally biased region" description="Low complexity" evidence="8">
    <location>
        <begin position="279"/>
        <end position="289"/>
    </location>
</feature>
<comment type="similarity">
    <text evidence="1">Belongs to the leucine-binding protein family.</text>
</comment>
<feature type="region of interest" description="Disordered" evidence="8">
    <location>
        <begin position="315"/>
        <end position="338"/>
    </location>
</feature>
<evidence type="ECO:0000256" key="3">
    <source>
        <dbReference type="ARBA" id="ARBA00022729"/>
    </source>
</evidence>
<evidence type="ECO:0000256" key="6">
    <source>
        <dbReference type="ARBA" id="ARBA00022840"/>
    </source>
</evidence>
<dbReference type="InterPro" id="IPR000719">
    <property type="entry name" value="Prot_kinase_dom"/>
</dbReference>
<dbReference type="Pfam" id="PF13458">
    <property type="entry name" value="Peripla_BP_6"/>
    <property type="match status" value="1"/>
</dbReference>
<dbReference type="InterPro" id="IPR028081">
    <property type="entry name" value="Leu-bd"/>
</dbReference>
<evidence type="ECO:0000256" key="2">
    <source>
        <dbReference type="ARBA" id="ARBA00022679"/>
    </source>
</evidence>
<dbReference type="PROSITE" id="PS00107">
    <property type="entry name" value="PROTEIN_KINASE_ATP"/>
    <property type="match status" value="1"/>
</dbReference>
<evidence type="ECO:0000313" key="11">
    <source>
        <dbReference type="Proteomes" id="UP001595824"/>
    </source>
</evidence>
<gene>
    <name evidence="10" type="ORF">ACFPC0_23780</name>
</gene>
<proteinExistence type="inferred from homology"/>
<dbReference type="Gene3D" id="3.30.200.20">
    <property type="entry name" value="Phosphorylase Kinase, domain 1"/>
    <property type="match status" value="1"/>
</dbReference>